<evidence type="ECO:0000313" key="2">
    <source>
        <dbReference type="Proteomes" id="UP000018817"/>
    </source>
</evidence>
<dbReference type="EMBL" id="KI669568">
    <property type="protein sequence ID" value="ETN16969.1"/>
    <property type="molecule type" value="Genomic_DNA"/>
</dbReference>
<organism evidence="1 2">
    <name type="scientific">Phytophthora nicotianae (strain INRA-310)</name>
    <name type="common">Phytophthora parasitica</name>
    <dbReference type="NCBI Taxonomy" id="761204"/>
    <lineage>
        <taxon>Eukaryota</taxon>
        <taxon>Sar</taxon>
        <taxon>Stramenopiles</taxon>
        <taxon>Oomycota</taxon>
        <taxon>Peronosporomycetes</taxon>
        <taxon>Peronosporales</taxon>
        <taxon>Peronosporaceae</taxon>
        <taxon>Phytophthora</taxon>
    </lineage>
</organism>
<protein>
    <submittedName>
        <fullName evidence="1">Uncharacterized protein</fullName>
    </submittedName>
</protein>
<proteinExistence type="predicted"/>
<dbReference type="GeneID" id="20190409"/>
<evidence type="ECO:0000313" key="1">
    <source>
        <dbReference type="EMBL" id="ETN16969.1"/>
    </source>
</evidence>
<reference evidence="2" key="1">
    <citation type="submission" date="2011-12" db="EMBL/GenBank/DDBJ databases">
        <authorList>
            <consortium name="The Broad Institute Genome Sequencing Platform"/>
            <person name="Russ C."/>
            <person name="Tyler B."/>
            <person name="Panabieres F."/>
            <person name="Shan W."/>
            <person name="Tripathy S."/>
            <person name="Grunwald N."/>
            <person name="Machado M."/>
            <person name="Young S.K."/>
            <person name="Zeng Q."/>
            <person name="Gargeya S."/>
            <person name="Fitzgerald M."/>
            <person name="Haas B."/>
            <person name="Abouelleil A."/>
            <person name="Alvarado L."/>
            <person name="Arachchi H.M."/>
            <person name="Berlin A."/>
            <person name="Chapman S.B."/>
            <person name="Gearin G."/>
            <person name="Goldberg J."/>
            <person name="Griggs A."/>
            <person name="Gujja S."/>
            <person name="Hansen M."/>
            <person name="Heiman D."/>
            <person name="Howarth C."/>
            <person name="Larimer J."/>
            <person name="Lui A."/>
            <person name="MacDonald P.J.P."/>
            <person name="McCowen C."/>
            <person name="Montmayeur A."/>
            <person name="Murphy C."/>
            <person name="Neiman D."/>
            <person name="Pearson M."/>
            <person name="Priest M."/>
            <person name="Roberts A."/>
            <person name="Saif S."/>
            <person name="Shea T."/>
            <person name="Sisk P."/>
            <person name="Stolte C."/>
            <person name="Sykes S."/>
            <person name="Wortman J."/>
            <person name="Nusbaum C."/>
            <person name="Birren B."/>
        </authorList>
    </citation>
    <scope>NUCLEOTIDE SEQUENCE [LARGE SCALE GENOMIC DNA]</scope>
    <source>
        <strain evidence="2">INRA-310</strain>
    </source>
</reference>
<dbReference type="AlphaFoldDB" id="W2QWY0"/>
<accession>W2QWY0</accession>
<gene>
    <name evidence="1" type="ORF">PPTG_21810</name>
</gene>
<dbReference type="VEuPathDB" id="FungiDB:PPTG_21810"/>
<dbReference type="RefSeq" id="XP_008898246.1">
    <property type="nucleotide sequence ID" value="XM_008899998.1"/>
</dbReference>
<sequence length="87" mass="9814">MVKRVPDDNLAMTFHVLYAKRCTQAGLRIDHLQIVPLATLVFSSRRSLLYLCPRLDYASPGECKLNGIIYGRPAPYLCLHAPMARVL</sequence>
<name>W2QWY0_PHYN3</name>
<reference evidence="1 2" key="2">
    <citation type="submission" date="2013-11" db="EMBL/GenBank/DDBJ databases">
        <title>The Genome Sequence of Phytophthora parasitica INRA-310.</title>
        <authorList>
            <consortium name="The Broad Institute Genomics Platform"/>
            <person name="Russ C."/>
            <person name="Tyler B."/>
            <person name="Panabieres F."/>
            <person name="Shan W."/>
            <person name="Tripathy S."/>
            <person name="Grunwald N."/>
            <person name="Machado M."/>
            <person name="Johnson C.S."/>
            <person name="Arredondo F."/>
            <person name="Hong C."/>
            <person name="Coffey M."/>
            <person name="Young S.K."/>
            <person name="Zeng Q."/>
            <person name="Gargeya S."/>
            <person name="Fitzgerald M."/>
            <person name="Abouelleil A."/>
            <person name="Alvarado L."/>
            <person name="Chapman S.B."/>
            <person name="Gainer-Dewar J."/>
            <person name="Goldberg J."/>
            <person name="Griggs A."/>
            <person name="Gujja S."/>
            <person name="Hansen M."/>
            <person name="Howarth C."/>
            <person name="Imamovic A."/>
            <person name="Ireland A."/>
            <person name="Larimer J."/>
            <person name="McCowan C."/>
            <person name="Murphy C."/>
            <person name="Pearson M."/>
            <person name="Poon T.W."/>
            <person name="Priest M."/>
            <person name="Roberts A."/>
            <person name="Saif S."/>
            <person name="Shea T."/>
            <person name="Sykes S."/>
            <person name="Wortman J."/>
            <person name="Nusbaum C."/>
            <person name="Birren B."/>
        </authorList>
    </citation>
    <scope>NUCLEOTIDE SEQUENCE [LARGE SCALE GENOMIC DNA]</scope>
    <source>
        <strain evidence="1 2">INRA-310</strain>
    </source>
</reference>
<dbReference type="Proteomes" id="UP000018817">
    <property type="component" value="Unassembled WGS sequence"/>
</dbReference>